<protein>
    <submittedName>
        <fullName evidence="12">CRISPR-associated helicase Cas3</fullName>
    </submittedName>
</protein>
<dbReference type="InterPro" id="IPR038257">
    <property type="entry name" value="CRISPR-assoc_Cas3_HD_sf"/>
</dbReference>
<dbReference type="InterPro" id="IPR054712">
    <property type="entry name" value="Cas3-like_dom"/>
</dbReference>
<evidence type="ECO:0000313" key="12">
    <source>
        <dbReference type="EMBL" id="AUB59565.1"/>
    </source>
</evidence>
<organism evidence="12 13">
    <name type="scientific">Methanobacterium subterraneum</name>
    <dbReference type="NCBI Taxonomy" id="59277"/>
    <lineage>
        <taxon>Archaea</taxon>
        <taxon>Methanobacteriati</taxon>
        <taxon>Methanobacteriota</taxon>
        <taxon>Methanomada group</taxon>
        <taxon>Methanobacteria</taxon>
        <taxon>Methanobacteriales</taxon>
        <taxon>Methanobacteriaceae</taxon>
        <taxon>Methanobacterium</taxon>
    </lineage>
</organism>
<dbReference type="InterPro" id="IPR006474">
    <property type="entry name" value="Helicase_Cas3_CRISPR-ass_core"/>
</dbReference>
<feature type="domain" description="HD Cas3-type" evidence="11">
    <location>
        <begin position="8"/>
        <end position="201"/>
    </location>
</feature>
<dbReference type="GeneID" id="35125225"/>
<comment type="similarity">
    <text evidence="1">In the N-terminal section; belongs to the CRISPR-associated nuclease Cas3-HD family.</text>
</comment>
<dbReference type="GO" id="GO:0005524">
    <property type="term" value="F:ATP binding"/>
    <property type="evidence" value="ECO:0007669"/>
    <property type="project" value="UniProtKB-KW"/>
</dbReference>
<dbReference type="GO" id="GO:0046872">
    <property type="term" value="F:metal ion binding"/>
    <property type="evidence" value="ECO:0007669"/>
    <property type="project" value="UniProtKB-KW"/>
</dbReference>
<evidence type="ECO:0000256" key="9">
    <source>
        <dbReference type="ARBA" id="ARBA00023118"/>
    </source>
</evidence>
<keyword evidence="13" id="KW-1185">Reference proteome</keyword>
<feature type="domain" description="Helicase ATP-binding" evidence="10">
    <location>
        <begin position="253"/>
        <end position="445"/>
    </location>
</feature>
<proteinExistence type="inferred from homology"/>
<evidence type="ECO:0000259" key="10">
    <source>
        <dbReference type="PROSITE" id="PS51192"/>
    </source>
</evidence>
<evidence type="ECO:0000256" key="2">
    <source>
        <dbReference type="ARBA" id="ARBA00009046"/>
    </source>
</evidence>
<dbReference type="GO" id="GO:0004518">
    <property type="term" value="F:nuclease activity"/>
    <property type="evidence" value="ECO:0007669"/>
    <property type="project" value="UniProtKB-KW"/>
</dbReference>
<evidence type="ECO:0000256" key="1">
    <source>
        <dbReference type="ARBA" id="ARBA00006847"/>
    </source>
</evidence>
<dbReference type="EMBL" id="CP017768">
    <property type="protein sequence ID" value="AUB59565.1"/>
    <property type="molecule type" value="Genomic_DNA"/>
</dbReference>
<evidence type="ECO:0000256" key="8">
    <source>
        <dbReference type="ARBA" id="ARBA00022840"/>
    </source>
</evidence>
<name>A0A2H4VN88_9EURY</name>
<dbReference type="InterPro" id="IPR014001">
    <property type="entry name" value="Helicase_ATP-bd"/>
</dbReference>
<dbReference type="InterPro" id="IPR011545">
    <property type="entry name" value="DEAD/DEAH_box_helicase_dom"/>
</dbReference>
<keyword evidence="9" id="KW-0051">Antiviral defense</keyword>
<keyword evidence="3" id="KW-0540">Nuclease</keyword>
<keyword evidence="6" id="KW-0378">Hydrolase</keyword>
<evidence type="ECO:0000256" key="7">
    <source>
        <dbReference type="ARBA" id="ARBA00022806"/>
    </source>
</evidence>
<evidence type="ECO:0000256" key="4">
    <source>
        <dbReference type="ARBA" id="ARBA00022723"/>
    </source>
</evidence>
<accession>A0A2H4VN88</accession>
<dbReference type="Pfam" id="PF00270">
    <property type="entry name" value="DEAD"/>
    <property type="match status" value="1"/>
</dbReference>
<dbReference type="GO" id="GO:0051607">
    <property type="term" value="P:defense response to virus"/>
    <property type="evidence" value="ECO:0007669"/>
    <property type="project" value="UniProtKB-KW"/>
</dbReference>
<dbReference type="Pfam" id="PF22590">
    <property type="entry name" value="Cas3-like_C_2"/>
    <property type="match status" value="1"/>
</dbReference>
<dbReference type="Proteomes" id="UP000232631">
    <property type="component" value="Chromosome"/>
</dbReference>
<dbReference type="Gene3D" id="3.40.50.300">
    <property type="entry name" value="P-loop containing nucleotide triphosphate hydrolases"/>
    <property type="match status" value="2"/>
</dbReference>
<evidence type="ECO:0000256" key="6">
    <source>
        <dbReference type="ARBA" id="ARBA00022801"/>
    </source>
</evidence>
<keyword evidence="8" id="KW-0067">ATP-binding</keyword>
<reference evidence="12 13" key="1">
    <citation type="submission" date="2016-10" db="EMBL/GenBank/DDBJ databases">
        <title>Comparative genomics between deep and shallow subseafloor isolates.</title>
        <authorList>
            <person name="Ishii S."/>
            <person name="Miller J.R."/>
            <person name="Sutton G."/>
            <person name="Suzuki S."/>
            <person name="Methe B."/>
            <person name="Inagaki F."/>
            <person name="Imachi H."/>
        </authorList>
    </citation>
    <scope>NUCLEOTIDE SEQUENCE [LARGE SCALE GENOMIC DNA]</scope>
    <source>
        <strain evidence="12 13">A8p</strain>
    </source>
</reference>
<dbReference type="KEGG" id="msub:BK009_02045"/>
<dbReference type="InterPro" id="IPR027417">
    <property type="entry name" value="P-loop_NTPase"/>
</dbReference>
<dbReference type="InterPro" id="IPR006483">
    <property type="entry name" value="CRISPR-assoc_Cas3_HD"/>
</dbReference>
<keyword evidence="7" id="KW-0347">Helicase</keyword>
<dbReference type="CDD" id="cd09641">
    <property type="entry name" value="Cas3''_I"/>
    <property type="match status" value="1"/>
</dbReference>
<keyword evidence="5" id="KW-0547">Nucleotide-binding</keyword>
<dbReference type="SMART" id="SM00487">
    <property type="entry name" value="DEXDc"/>
    <property type="match status" value="1"/>
</dbReference>
<dbReference type="GO" id="GO:0016787">
    <property type="term" value="F:hydrolase activity"/>
    <property type="evidence" value="ECO:0007669"/>
    <property type="project" value="UniProtKB-KW"/>
</dbReference>
<evidence type="ECO:0000256" key="5">
    <source>
        <dbReference type="ARBA" id="ARBA00022741"/>
    </source>
</evidence>
<dbReference type="GO" id="GO:0140097">
    <property type="term" value="F:catalytic activity, acting on DNA"/>
    <property type="evidence" value="ECO:0007669"/>
    <property type="project" value="UniProtKB-ARBA"/>
</dbReference>
<dbReference type="AlphaFoldDB" id="A0A2H4VN88"/>
<dbReference type="PROSITE" id="PS51643">
    <property type="entry name" value="HD_CAS3"/>
    <property type="match status" value="1"/>
</dbReference>
<comment type="similarity">
    <text evidence="2">In the central section; belongs to the CRISPR-associated helicase Cas3 family.</text>
</comment>
<dbReference type="Gene3D" id="1.10.3210.30">
    <property type="match status" value="1"/>
</dbReference>
<evidence type="ECO:0000313" key="13">
    <source>
        <dbReference type="Proteomes" id="UP000232631"/>
    </source>
</evidence>
<dbReference type="GO" id="GO:0003676">
    <property type="term" value="F:nucleic acid binding"/>
    <property type="evidence" value="ECO:0007669"/>
    <property type="project" value="InterPro"/>
</dbReference>
<gene>
    <name evidence="12" type="ORF">BK009_02045</name>
</gene>
<dbReference type="RefSeq" id="WP_100908870.1">
    <property type="nucleotide sequence ID" value="NZ_CP017768.1"/>
</dbReference>
<evidence type="ECO:0000259" key="11">
    <source>
        <dbReference type="PROSITE" id="PS51643"/>
    </source>
</evidence>
<dbReference type="GO" id="GO:0004386">
    <property type="term" value="F:helicase activity"/>
    <property type="evidence" value="ECO:0007669"/>
    <property type="project" value="UniProtKB-KW"/>
</dbReference>
<dbReference type="SUPFAM" id="SSF52540">
    <property type="entry name" value="P-loop containing nucleoside triphosphate hydrolases"/>
    <property type="match status" value="1"/>
</dbReference>
<evidence type="ECO:0000256" key="3">
    <source>
        <dbReference type="ARBA" id="ARBA00022722"/>
    </source>
</evidence>
<dbReference type="NCBIfam" id="TIGR01587">
    <property type="entry name" value="cas3_core"/>
    <property type="match status" value="1"/>
</dbReference>
<sequence length="826" mass="96018">MSSYETIAKSNGTTLKKHTEDALDISNYLISSNKAVLENWGKLNEIDVSLLEENIHSALFFHDFGKGAIKWQEEALKNEPHLPPHAPYSGYFLFQNEGDFCSRLACISHHSLLTEYSFDKVPYPGSFNEKYLMEFATKNNYKISLNVPWANYFEGLKKFKISSQSPNFRNKWNNQIDTKFKAKYCLILSYLTTSDGIASKIEEENTLGLDVTNILTKWFPSPSDIYKGISKIKGNKKLTDIQNRVLNVMSQSSNIFDYSKPFRIEAPCGEGKTLAALLVAKELINQNIINKVIFTLPTQVTSNNMVQEFEDEYRIPRDWIGIYHSEVMSFLIENTDEEEESDFSISSQKFWNLIYSKPFNISTIDHLLLSLVNGFKYAPRAFGNILNSLIVIDELHYYDSHTIGMVECLCEVLRRLKIPHIIMSATIPSQIKHKFDDSYQKIQSSGRDNECKEKNPFTFEYHNSEIDEDETVSDEFIKLLMESDGQNVGIIVNTVPKSKMIFSELKQRFPERQILLYNSQFMRKDRPKKEKILRIFGKRLFEEPGEEEIQFCKQYGFDPDLPFIFVGTQVAEISLNISFDVLISELAPLDALIQRGGRLHRKMSFNNSEECNCPQCKRFDNEHTYKFHIFDTGEFCYPYYTHEDKNGVMKEIIENTRKQIFKNTLFTFKIGIKMMDNVYTNEKMFSEFNADISFWGAYVEDLIFGKRPNKSEEEGGQLRIQTRNIGMNTFDVLPEQFEYKDGHIQAQDFIKKICSNPQFAKNNELNFNGINEISKYLIKVSNKFYFANEGNKNGLKIKMGKMERYVKEINLEYDFEKGLYAFNNFD</sequence>
<dbReference type="PROSITE" id="PS51192">
    <property type="entry name" value="HELICASE_ATP_BIND_1"/>
    <property type="match status" value="1"/>
</dbReference>
<keyword evidence="4" id="KW-0479">Metal-binding</keyword>